<comment type="similarity">
    <text evidence="1">Belongs to the bacterial solute-binding protein 1 family.</text>
</comment>
<gene>
    <name evidence="3" type="ORF">NJ959_28600</name>
</gene>
<dbReference type="PANTHER" id="PTHR43649">
    <property type="entry name" value="ARABINOSE-BINDING PROTEIN-RELATED"/>
    <property type="match status" value="1"/>
</dbReference>
<comment type="caution">
    <text evidence="3">The sequence shown here is derived from an EMBL/GenBank/DDBJ whole genome shotgun (WGS) entry which is preliminary data.</text>
</comment>
<evidence type="ECO:0000313" key="4">
    <source>
        <dbReference type="Proteomes" id="UP001204953"/>
    </source>
</evidence>
<dbReference type="PANTHER" id="PTHR43649:SF29">
    <property type="entry name" value="OSMOPROTECTIVE COMPOUNDS-BINDING PROTEIN GGTB"/>
    <property type="match status" value="1"/>
</dbReference>
<evidence type="ECO:0000313" key="3">
    <source>
        <dbReference type="EMBL" id="MCP2732396.1"/>
    </source>
</evidence>
<dbReference type="SUPFAM" id="SSF53850">
    <property type="entry name" value="Periplasmic binding protein-like II"/>
    <property type="match status" value="1"/>
</dbReference>
<evidence type="ECO:0000256" key="1">
    <source>
        <dbReference type="ARBA" id="ARBA00008520"/>
    </source>
</evidence>
<dbReference type="PROSITE" id="PS51257">
    <property type="entry name" value="PROKAR_LIPOPROTEIN"/>
    <property type="match status" value="1"/>
</dbReference>
<name>A0AAE3GZ04_9CYAN</name>
<proteinExistence type="inferred from homology"/>
<dbReference type="InterPro" id="IPR050490">
    <property type="entry name" value="Bact_solute-bd_prot1"/>
</dbReference>
<dbReference type="Proteomes" id="UP001204953">
    <property type="component" value="Unassembled WGS sequence"/>
</dbReference>
<accession>A0AAE3GZ04</accession>
<keyword evidence="4" id="KW-1185">Reference proteome</keyword>
<protein>
    <submittedName>
        <fullName evidence="3">ABC transporter substrate-binding protein</fullName>
    </submittedName>
</protein>
<dbReference type="EMBL" id="JAMZMM010000584">
    <property type="protein sequence ID" value="MCP2732396.1"/>
    <property type="molecule type" value="Genomic_DNA"/>
</dbReference>
<organism evidence="3 4">
    <name type="scientific">Limnofasciculus baicalensis BBK-W-15</name>
    <dbReference type="NCBI Taxonomy" id="2699891"/>
    <lineage>
        <taxon>Bacteria</taxon>
        <taxon>Bacillati</taxon>
        <taxon>Cyanobacteriota</taxon>
        <taxon>Cyanophyceae</taxon>
        <taxon>Coleofasciculales</taxon>
        <taxon>Coleofasciculaceae</taxon>
        <taxon>Limnofasciculus</taxon>
        <taxon>Limnofasciculus baicalensis</taxon>
    </lineage>
</organism>
<dbReference type="Pfam" id="PF01547">
    <property type="entry name" value="SBP_bac_1"/>
    <property type="match status" value="1"/>
</dbReference>
<evidence type="ECO:0000256" key="2">
    <source>
        <dbReference type="ARBA" id="ARBA00022448"/>
    </source>
</evidence>
<sequence>MFKQKIGNSLILLLCLSIILFSCGSPQGKSNSSKTIRIMGVVTGNEEEQLQKALAPFTEETGIKIVYEGTNEFATLLPVRVDSGNAPDIAMFPQPGLMADFAREGKLIPVDTFIDKNELSKDYAKDWIDLGSVDGKIYSIWYRAFVKSLVWYNPASFTAKGYKIPSTWKEMIALSDKIVADGGVPWCLGMENGNATGWVGTDWVEDIILHASGPEVYDRWVTHKIPFSDPQVKAGFEEFGKIVQNPKYVVGGKTGVISTPFGDSPKGLFDKPPSCYLHHQGSFITAFFPKNVVVGKDVDVFPFPIINKEFGDSILVSGEMVAMFKDTPEVRALMKYLATPKPHEILASFGGYLSPHKQVSLNIYPDEVMKRQAEILRNAKVLRFDGSDMMPGAVGTGTFWTGIVDYVGGKDLNSVLKNIDESWPKK</sequence>
<keyword evidence="2" id="KW-0813">Transport</keyword>
<reference evidence="3" key="1">
    <citation type="submission" date="2022-06" db="EMBL/GenBank/DDBJ databases">
        <title>New cyanobacteria of genus Symplocastrum in benthos of Lake Baikal.</title>
        <authorList>
            <person name="Sorokovikova E."/>
            <person name="Tikhonova I."/>
            <person name="Krasnopeev A."/>
            <person name="Evseev P."/>
            <person name="Gladkikh A."/>
            <person name="Belykh O."/>
        </authorList>
    </citation>
    <scope>NUCLEOTIDE SEQUENCE</scope>
    <source>
        <strain evidence="3">BBK-W-15</strain>
    </source>
</reference>
<dbReference type="InterPro" id="IPR006059">
    <property type="entry name" value="SBP"/>
</dbReference>
<dbReference type="RefSeq" id="WP_256529929.1">
    <property type="nucleotide sequence ID" value="NZ_JAMZMM010000584.1"/>
</dbReference>
<dbReference type="Gene3D" id="3.40.190.10">
    <property type="entry name" value="Periplasmic binding protein-like II"/>
    <property type="match status" value="2"/>
</dbReference>
<dbReference type="AlphaFoldDB" id="A0AAE3GZ04"/>